<comment type="caution">
    <text evidence="1">The sequence shown here is derived from an EMBL/GenBank/DDBJ whole genome shotgun (WGS) entry which is preliminary data.</text>
</comment>
<feature type="non-terminal residue" evidence="1">
    <location>
        <position position="165"/>
    </location>
</feature>
<name>A0ACA9SQY0_9GLOM</name>
<protein>
    <submittedName>
        <fullName evidence="1">21967_t:CDS:1</fullName>
    </submittedName>
</protein>
<feature type="non-terminal residue" evidence="1">
    <location>
        <position position="1"/>
    </location>
</feature>
<proteinExistence type="predicted"/>
<dbReference type="EMBL" id="CAJVQC010152485">
    <property type="protein sequence ID" value="CAG8846703.1"/>
    <property type="molecule type" value="Genomic_DNA"/>
</dbReference>
<gene>
    <name evidence="1" type="ORF">RPERSI_LOCUS34281</name>
</gene>
<reference evidence="1" key="1">
    <citation type="submission" date="2021-06" db="EMBL/GenBank/DDBJ databases">
        <authorList>
            <person name="Kallberg Y."/>
            <person name="Tangrot J."/>
            <person name="Rosling A."/>
        </authorList>
    </citation>
    <scope>NUCLEOTIDE SEQUENCE</scope>
    <source>
        <strain evidence="1">MA461A</strain>
    </source>
</reference>
<keyword evidence="2" id="KW-1185">Reference proteome</keyword>
<accession>A0ACA9SQY0</accession>
<dbReference type="Proteomes" id="UP000789920">
    <property type="component" value="Unassembled WGS sequence"/>
</dbReference>
<evidence type="ECO:0000313" key="2">
    <source>
        <dbReference type="Proteomes" id="UP000789920"/>
    </source>
</evidence>
<sequence length="165" mass="18310">GRIGSDIGKSEESRDFEISDSGLSNEEDIDILMTLQNRLDNMRQCHEFLSNYDGNFEDIEQVLKAKIAESTDDAPDFNNSIQSEEDQSQAQSSDRTSLLLSSSTVTPDSKSSSSSSKSRKPKRKMTLKELISPQSSSGKEMSTAAYLFRMVFSNGSSKHLNHLKS</sequence>
<organism evidence="1 2">
    <name type="scientific">Racocetra persica</name>
    <dbReference type="NCBI Taxonomy" id="160502"/>
    <lineage>
        <taxon>Eukaryota</taxon>
        <taxon>Fungi</taxon>
        <taxon>Fungi incertae sedis</taxon>
        <taxon>Mucoromycota</taxon>
        <taxon>Glomeromycotina</taxon>
        <taxon>Glomeromycetes</taxon>
        <taxon>Diversisporales</taxon>
        <taxon>Gigasporaceae</taxon>
        <taxon>Racocetra</taxon>
    </lineage>
</organism>
<evidence type="ECO:0000313" key="1">
    <source>
        <dbReference type="EMBL" id="CAG8846703.1"/>
    </source>
</evidence>